<accession>A0ABQ0B1E8</accession>
<dbReference type="Proteomes" id="UP001600894">
    <property type="component" value="Unassembled WGS sequence"/>
</dbReference>
<dbReference type="PROSITE" id="PS50929">
    <property type="entry name" value="ABC_TM1F"/>
    <property type="match status" value="1"/>
</dbReference>
<dbReference type="PANTHER" id="PTHR43394">
    <property type="entry name" value="ATP-DEPENDENT PERMEASE MDL1, MITOCHONDRIAL"/>
    <property type="match status" value="1"/>
</dbReference>
<evidence type="ECO:0000313" key="12">
    <source>
        <dbReference type="Proteomes" id="UP001600894"/>
    </source>
</evidence>
<comment type="caution">
    <text evidence="11">The sequence shown here is derived from an EMBL/GenBank/DDBJ whole genome shotgun (WGS) entry which is preliminary data.</text>
</comment>
<keyword evidence="4 11" id="KW-0067">ATP-binding</keyword>
<dbReference type="SUPFAM" id="SSF90123">
    <property type="entry name" value="ABC transporter transmembrane region"/>
    <property type="match status" value="1"/>
</dbReference>
<dbReference type="SUPFAM" id="SSF52540">
    <property type="entry name" value="P-loop containing nucleoside triphosphate hydrolases"/>
    <property type="match status" value="1"/>
</dbReference>
<dbReference type="GO" id="GO:0005524">
    <property type="term" value="F:ATP binding"/>
    <property type="evidence" value="ECO:0007669"/>
    <property type="project" value="UniProtKB-KW"/>
</dbReference>
<keyword evidence="6 8" id="KW-0472">Membrane</keyword>
<dbReference type="PROSITE" id="PS00211">
    <property type="entry name" value="ABC_TRANSPORTER_1"/>
    <property type="match status" value="1"/>
</dbReference>
<dbReference type="Gene3D" id="1.20.1560.10">
    <property type="entry name" value="ABC transporter type 1, transmembrane domain"/>
    <property type="match status" value="1"/>
</dbReference>
<evidence type="ECO:0000256" key="3">
    <source>
        <dbReference type="ARBA" id="ARBA00022741"/>
    </source>
</evidence>
<feature type="domain" description="ABC transmembrane type-1" evidence="10">
    <location>
        <begin position="16"/>
        <end position="298"/>
    </location>
</feature>
<feature type="region of interest" description="Disordered" evidence="7">
    <location>
        <begin position="320"/>
        <end position="342"/>
    </location>
</feature>
<evidence type="ECO:0000256" key="6">
    <source>
        <dbReference type="ARBA" id="ARBA00023136"/>
    </source>
</evidence>
<feature type="transmembrane region" description="Helical" evidence="8">
    <location>
        <begin position="53"/>
        <end position="78"/>
    </location>
</feature>
<evidence type="ECO:0000256" key="2">
    <source>
        <dbReference type="ARBA" id="ARBA00022692"/>
    </source>
</evidence>
<evidence type="ECO:0000313" key="11">
    <source>
        <dbReference type="EMBL" id="GAA6270105.1"/>
    </source>
</evidence>
<reference evidence="11 12" key="1">
    <citation type="submission" date="2024-04" db="EMBL/GenBank/DDBJ databases">
        <title>Defined microbial consortia suppress multidrug-resistant proinflammatory Enterobacteriaceae via ecological control.</title>
        <authorList>
            <person name="Furuichi M."/>
            <person name="Kawaguchi T."/>
            <person name="Pust M."/>
            <person name="Yasuma K."/>
            <person name="Plichta D."/>
            <person name="Hasegawa N."/>
            <person name="Ohya T."/>
            <person name="Bhattarai S."/>
            <person name="Sasajima S."/>
            <person name="Aoto Y."/>
            <person name="Tuganbaev T."/>
            <person name="Yaginuma M."/>
            <person name="Ueda M."/>
            <person name="Okahashi N."/>
            <person name="Amafuji K."/>
            <person name="Kiridooshi Y."/>
            <person name="Sugita K."/>
            <person name="Strazar M."/>
            <person name="Skelly A."/>
            <person name="Suda W."/>
            <person name="Hattori M."/>
            <person name="Nakamoto N."/>
            <person name="Caballero S."/>
            <person name="Norman J."/>
            <person name="Olle B."/>
            <person name="Tanoue T."/>
            <person name="Arita M."/>
            <person name="Bucci V."/>
            <person name="Atarashi K."/>
            <person name="Xavier R."/>
            <person name="Honda K."/>
        </authorList>
    </citation>
    <scope>NUCLEOTIDE SEQUENCE [LARGE SCALE GENOMIC DNA]</scope>
    <source>
        <strain evidence="12">f13</strain>
    </source>
</reference>
<dbReference type="Pfam" id="PF00664">
    <property type="entry name" value="ABC_membrane"/>
    <property type="match status" value="1"/>
</dbReference>
<feature type="transmembrane region" description="Helical" evidence="8">
    <location>
        <begin position="235"/>
        <end position="258"/>
    </location>
</feature>
<evidence type="ECO:0000256" key="7">
    <source>
        <dbReference type="SAM" id="MobiDB-lite"/>
    </source>
</evidence>
<dbReference type="InterPro" id="IPR017871">
    <property type="entry name" value="ABC_transporter-like_CS"/>
</dbReference>
<name>A0ABQ0B1E8_9FIRM</name>
<feature type="domain" description="ABC transporter" evidence="9">
    <location>
        <begin position="351"/>
        <end position="585"/>
    </location>
</feature>
<dbReference type="SMART" id="SM00382">
    <property type="entry name" value="AAA"/>
    <property type="match status" value="1"/>
</dbReference>
<dbReference type="InterPro" id="IPR011527">
    <property type="entry name" value="ABC1_TM_dom"/>
</dbReference>
<dbReference type="RefSeq" id="WP_176255426.1">
    <property type="nucleotide sequence ID" value="NZ_BAABXL010000001.1"/>
</dbReference>
<evidence type="ECO:0000259" key="10">
    <source>
        <dbReference type="PROSITE" id="PS50929"/>
    </source>
</evidence>
<keyword evidence="12" id="KW-1185">Reference proteome</keyword>
<dbReference type="EMBL" id="BAABXL010000001">
    <property type="protein sequence ID" value="GAA6270105.1"/>
    <property type="molecule type" value="Genomic_DNA"/>
</dbReference>
<protein>
    <submittedName>
        <fullName evidence="11">ABC transporter ATP-binding protein</fullName>
    </submittedName>
</protein>
<dbReference type="InterPro" id="IPR027417">
    <property type="entry name" value="P-loop_NTPase"/>
</dbReference>
<sequence length="590" mass="64093">MRYFLQFLKPYRKTCILIFLTVLLDVAGALLVPTVTANMLNLAAAGSGITPILHQGLIMLIISLLAGFGALTGSFLCARLSARLGRDMRVAVYKKSLTFSAADFERFGTASMVTRTLNDINSIQSAFVMCVQMVLPVPVMCILGILFAFRIHPYMGYLVTAVVILLLTAGFFIIRRAAPIFERLQRFLDRVNTVLRENITGVRVIRAFGKETHEEGRMGRSFMDYAQSAIQANRLFAALDSIATLAINLSVAAILYTGGNLAGSGAMEIGGITAVTEYAIWILFYIMMAQMVVIMVPKALVCMERMAEILSLEPEIQDKPGALSPSLPSDQEGRLCSPAPASVTENETPVVSFSDATFRFPDADEDTLSHLTFQCKKGTTTAIIGGTGSGKSTIAKLILRFHDVTAGQISLLGTDVRDLPQKELRDSIAYVPQKAWLFSGTIEDNLRYGNPDASREELLCALDTAQSGFVRQLPDGLSSHVAQGGTNFSGGQKQRLSIARALAKKADLYIFDDSFSALDAKTDAALRHALKEATKEAAVLIIAQKVSTILHADQILVLEDGKAAGLGTHADLMERCPVYKDIVRSQMRDA</sequence>
<evidence type="ECO:0000256" key="5">
    <source>
        <dbReference type="ARBA" id="ARBA00022989"/>
    </source>
</evidence>
<dbReference type="PROSITE" id="PS50893">
    <property type="entry name" value="ABC_TRANSPORTER_2"/>
    <property type="match status" value="1"/>
</dbReference>
<dbReference type="InterPro" id="IPR039421">
    <property type="entry name" value="Type_1_exporter"/>
</dbReference>
<evidence type="ECO:0000256" key="4">
    <source>
        <dbReference type="ARBA" id="ARBA00022840"/>
    </source>
</evidence>
<evidence type="ECO:0000259" key="9">
    <source>
        <dbReference type="PROSITE" id="PS50893"/>
    </source>
</evidence>
<dbReference type="Gene3D" id="3.40.50.300">
    <property type="entry name" value="P-loop containing nucleotide triphosphate hydrolases"/>
    <property type="match status" value="1"/>
</dbReference>
<evidence type="ECO:0000256" key="8">
    <source>
        <dbReference type="SAM" id="Phobius"/>
    </source>
</evidence>
<organism evidence="11 12">
    <name type="scientific">Enterocloster alcoholdehydrogenati</name>
    <dbReference type="NCBI Taxonomy" id="2547410"/>
    <lineage>
        <taxon>Bacteria</taxon>
        <taxon>Bacillati</taxon>
        <taxon>Bacillota</taxon>
        <taxon>Clostridia</taxon>
        <taxon>Lachnospirales</taxon>
        <taxon>Lachnospiraceae</taxon>
        <taxon>Enterocloster</taxon>
    </lineage>
</organism>
<feature type="transmembrane region" description="Helical" evidence="8">
    <location>
        <begin position="154"/>
        <end position="174"/>
    </location>
</feature>
<feature type="transmembrane region" description="Helical" evidence="8">
    <location>
        <begin position="278"/>
        <end position="296"/>
    </location>
</feature>
<dbReference type="InterPro" id="IPR003593">
    <property type="entry name" value="AAA+_ATPase"/>
</dbReference>
<gene>
    <name evidence="11" type="ORF">F130042H8_31650</name>
</gene>
<dbReference type="InterPro" id="IPR036640">
    <property type="entry name" value="ABC1_TM_sf"/>
</dbReference>
<evidence type="ECO:0000256" key="1">
    <source>
        <dbReference type="ARBA" id="ARBA00004651"/>
    </source>
</evidence>
<dbReference type="Pfam" id="PF00005">
    <property type="entry name" value="ABC_tran"/>
    <property type="match status" value="1"/>
</dbReference>
<feature type="transmembrane region" description="Helical" evidence="8">
    <location>
        <begin position="126"/>
        <end position="148"/>
    </location>
</feature>
<comment type="subcellular location">
    <subcellularLocation>
        <location evidence="1">Cell membrane</location>
        <topology evidence="1">Multi-pass membrane protein</topology>
    </subcellularLocation>
</comment>
<dbReference type="PANTHER" id="PTHR43394:SF1">
    <property type="entry name" value="ATP-BINDING CASSETTE SUB-FAMILY B MEMBER 10, MITOCHONDRIAL"/>
    <property type="match status" value="1"/>
</dbReference>
<keyword evidence="3" id="KW-0547">Nucleotide-binding</keyword>
<proteinExistence type="predicted"/>
<dbReference type="InterPro" id="IPR003439">
    <property type="entry name" value="ABC_transporter-like_ATP-bd"/>
</dbReference>
<keyword evidence="2 8" id="KW-0812">Transmembrane</keyword>
<dbReference type="CDD" id="cd18548">
    <property type="entry name" value="ABC_6TM_Tm287_like"/>
    <property type="match status" value="1"/>
</dbReference>
<keyword evidence="5 8" id="KW-1133">Transmembrane helix</keyword>